<comment type="caution">
    <text evidence="5">The sequence shown here is derived from an EMBL/GenBank/DDBJ whole genome shotgun (WGS) entry which is preliminary data.</text>
</comment>
<dbReference type="Gene3D" id="3.40.1030.10">
    <property type="entry name" value="Nucleoside phosphorylase/phosphoribosyltransferase catalytic domain"/>
    <property type="match status" value="1"/>
</dbReference>
<gene>
    <name evidence="5" type="ORF">CRV04_07315</name>
</gene>
<dbReference type="InterPro" id="IPR036320">
    <property type="entry name" value="Glycosyl_Trfase_fam3_N_dom_sf"/>
</dbReference>
<evidence type="ECO:0000259" key="3">
    <source>
        <dbReference type="Pfam" id="PF00591"/>
    </source>
</evidence>
<dbReference type="AlphaFoldDB" id="A0A4Q0XPR8"/>
<feature type="domain" description="Glycosyl transferase family 3" evidence="3">
    <location>
        <begin position="158"/>
        <end position="302"/>
    </location>
</feature>
<evidence type="ECO:0000313" key="6">
    <source>
        <dbReference type="Proteomes" id="UP000290657"/>
    </source>
</evidence>
<dbReference type="InterPro" id="IPR017459">
    <property type="entry name" value="Glycosyl_Trfase_fam3_N_dom"/>
</dbReference>
<dbReference type="GO" id="GO:0005829">
    <property type="term" value="C:cytosol"/>
    <property type="evidence" value="ECO:0007669"/>
    <property type="project" value="TreeGrafter"/>
</dbReference>
<evidence type="ECO:0000313" key="5">
    <source>
        <dbReference type="EMBL" id="RXJ57612.1"/>
    </source>
</evidence>
<dbReference type="SUPFAM" id="SSF52418">
    <property type="entry name" value="Nucleoside phosphorylase/phosphoribosyltransferase catalytic domain"/>
    <property type="match status" value="1"/>
</dbReference>
<dbReference type="GO" id="GO:0000162">
    <property type="term" value="P:L-tryptophan biosynthetic process"/>
    <property type="evidence" value="ECO:0007669"/>
    <property type="project" value="InterPro"/>
</dbReference>
<evidence type="ECO:0000256" key="1">
    <source>
        <dbReference type="ARBA" id="ARBA00022676"/>
    </source>
</evidence>
<dbReference type="Pfam" id="PF00591">
    <property type="entry name" value="Glycos_transf_3"/>
    <property type="match status" value="1"/>
</dbReference>
<accession>A0A4Q0XPR8</accession>
<sequence>MSFFKYIKAVATGPKSNRDLTYEEIQEAIQQILEQKCESEQAAAFLMCLRVKLESDDELKGTLKSFDKYIKRDKLPQSVELGFSYDGKTDQPFLFPLTAQVLEAFFAKNTTIEPFFLVVSGDLEQPAKHGLTLKEVAQSATLSSVVRFYDRVDYFRELSQLTVLRKKLFMRSVFNTVEKLLNPAQSNYAITSAFHKPYVQKYFKLFGENYQNMWVIKGSEGNPEVFADFKYWYMNEGEITEKSVSLKEFNIQYNNEYEKISLEENLKLLENPSEVLMDLARLNAAILLVTAQRYNTIEEAYAVL</sequence>
<keyword evidence="2 5" id="KW-0808">Transferase</keyword>
<dbReference type="PANTHER" id="PTHR43285">
    <property type="entry name" value="ANTHRANILATE PHOSPHORIBOSYLTRANSFERASE"/>
    <property type="match status" value="1"/>
</dbReference>
<keyword evidence="6" id="KW-1185">Reference proteome</keyword>
<keyword evidence="1" id="KW-0328">Glycosyltransferase</keyword>
<protein>
    <submittedName>
        <fullName evidence="5">Glycosyl transferase</fullName>
    </submittedName>
</protein>
<evidence type="ECO:0000259" key="4">
    <source>
        <dbReference type="Pfam" id="PF02885"/>
    </source>
</evidence>
<dbReference type="PANTHER" id="PTHR43285:SF2">
    <property type="entry name" value="ANTHRANILATE PHOSPHORIBOSYLTRANSFERASE"/>
    <property type="match status" value="1"/>
</dbReference>
<dbReference type="GO" id="GO:0004048">
    <property type="term" value="F:anthranilate phosphoribosyltransferase activity"/>
    <property type="evidence" value="ECO:0007669"/>
    <property type="project" value="InterPro"/>
</dbReference>
<name>A0A4Q0XPR8_9BACT</name>
<evidence type="ECO:0000256" key="2">
    <source>
        <dbReference type="ARBA" id="ARBA00022679"/>
    </source>
</evidence>
<dbReference type="RefSeq" id="WP_128996184.1">
    <property type="nucleotide sequence ID" value="NZ_PDKN01000004.1"/>
</dbReference>
<dbReference type="Proteomes" id="UP000290657">
    <property type="component" value="Unassembled WGS sequence"/>
</dbReference>
<dbReference type="InterPro" id="IPR035902">
    <property type="entry name" value="Nuc_phospho_transferase"/>
</dbReference>
<feature type="domain" description="Glycosyl transferase family 3 N-terminal" evidence="4">
    <location>
        <begin position="6"/>
        <end position="63"/>
    </location>
</feature>
<reference evidence="5 6" key="1">
    <citation type="submission" date="2017-10" db="EMBL/GenBank/DDBJ databases">
        <title>Genomics of the genus Arcobacter.</title>
        <authorList>
            <person name="Perez-Cataluna A."/>
            <person name="Figueras M.J."/>
        </authorList>
    </citation>
    <scope>NUCLEOTIDE SEQUENCE [LARGE SCALE GENOMIC DNA]</scope>
    <source>
        <strain evidence="5 6">CECT 8987</strain>
    </source>
</reference>
<proteinExistence type="predicted"/>
<dbReference type="InterPro" id="IPR000312">
    <property type="entry name" value="Glycosyl_Trfase_fam3"/>
</dbReference>
<organism evidence="5 6">
    <name type="scientific">Candidatus Marinarcus aquaticus</name>
    <dbReference type="NCBI Taxonomy" id="2044504"/>
    <lineage>
        <taxon>Bacteria</taxon>
        <taxon>Pseudomonadati</taxon>
        <taxon>Campylobacterota</taxon>
        <taxon>Epsilonproteobacteria</taxon>
        <taxon>Campylobacterales</taxon>
        <taxon>Arcobacteraceae</taxon>
        <taxon>Candidatus Marinarcus</taxon>
    </lineage>
</organism>
<dbReference type="EMBL" id="PDKN01000004">
    <property type="protein sequence ID" value="RXJ57612.1"/>
    <property type="molecule type" value="Genomic_DNA"/>
</dbReference>
<dbReference type="SUPFAM" id="SSF47648">
    <property type="entry name" value="Nucleoside phosphorylase/phosphoribosyltransferase N-terminal domain"/>
    <property type="match status" value="1"/>
</dbReference>
<dbReference type="Pfam" id="PF02885">
    <property type="entry name" value="Glycos_trans_3N"/>
    <property type="match status" value="1"/>
</dbReference>
<dbReference type="Gene3D" id="1.20.970.10">
    <property type="entry name" value="Transferase, Pyrimidine Nucleoside Phosphorylase, Chain C"/>
    <property type="match status" value="1"/>
</dbReference>
<dbReference type="InterPro" id="IPR005940">
    <property type="entry name" value="Anthranilate_Pribosyl_Tfrase"/>
</dbReference>
<dbReference type="OrthoDB" id="9926at2"/>